<dbReference type="GO" id="GO:0071880">
    <property type="term" value="P:adenylate cyclase-activating adrenergic receptor signaling pathway"/>
    <property type="evidence" value="ECO:0007669"/>
    <property type="project" value="TreeGrafter"/>
</dbReference>
<dbReference type="PANTHER" id="PTHR24248:SF199">
    <property type="entry name" value="IP13425P-RELATED"/>
    <property type="match status" value="1"/>
</dbReference>
<keyword evidence="9" id="KW-0675">Receptor</keyword>
<evidence type="ECO:0000259" key="12">
    <source>
        <dbReference type="PROSITE" id="PS50262"/>
    </source>
</evidence>
<feature type="transmembrane region" description="Helical" evidence="11">
    <location>
        <begin position="194"/>
        <end position="217"/>
    </location>
</feature>
<dbReference type="Proteomes" id="UP001359485">
    <property type="component" value="Unassembled WGS sequence"/>
</dbReference>
<dbReference type="PRINTS" id="PR00237">
    <property type="entry name" value="GPCRRHODOPSN"/>
</dbReference>
<evidence type="ECO:0000256" key="9">
    <source>
        <dbReference type="ARBA" id="ARBA00023170"/>
    </source>
</evidence>
<dbReference type="InterPro" id="IPR017452">
    <property type="entry name" value="GPCR_Rhodpsn_7TM"/>
</dbReference>
<dbReference type="GO" id="GO:0004993">
    <property type="term" value="F:G protein-coupled serotonin receptor activity"/>
    <property type="evidence" value="ECO:0007669"/>
    <property type="project" value="UniProtKB-ARBA"/>
</dbReference>
<evidence type="ECO:0000256" key="7">
    <source>
        <dbReference type="ARBA" id="ARBA00023136"/>
    </source>
</evidence>
<keyword evidence="4 11" id="KW-0812">Transmembrane</keyword>
<evidence type="ECO:0000256" key="3">
    <source>
        <dbReference type="ARBA" id="ARBA00022475"/>
    </source>
</evidence>
<evidence type="ECO:0000256" key="11">
    <source>
        <dbReference type="SAM" id="Phobius"/>
    </source>
</evidence>
<evidence type="ECO:0000313" key="14">
    <source>
        <dbReference type="EMBL" id="KAK6632835.1"/>
    </source>
</evidence>
<evidence type="ECO:0000256" key="6">
    <source>
        <dbReference type="ARBA" id="ARBA00023040"/>
    </source>
</evidence>
<dbReference type="AlphaFoldDB" id="A0AAN8RYR9"/>
<evidence type="ECO:0000313" key="15">
    <source>
        <dbReference type="Proteomes" id="UP001359485"/>
    </source>
</evidence>
<keyword evidence="7 11" id="KW-0472">Membrane</keyword>
<name>A0AAN8RYR9_POLSC</name>
<comment type="subcellular location">
    <subcellularLocation>
        <location evidence="1">Cell membrane</location>
        <topology evidence="1">Multi-pass membrane protein</topology>
    </subcellularLocation>
</comment>
<dbReference type="Proteomes" id="UP001372834">
    <property type="component" value="Unassembled WGS sequence"/>
</dbReference>
<dbReference type="PROSITE" id="PS50262">
    <property type="entry name" value="G_PROTEIN_RECEP_F1_2"/>
    <property type="match status" value="1"/>
</dbReference>
<evidence type="ECO:0000256" key="10">
    <source>
        <dbReference type="ARBA" id="ARBA00023224"/>
    </source>
</evidence>
<feature type="transmembrane region" description="Helical" evidence="11">
    <location>
        <begin position="162"/>
        <end position="182"/>
    </location>
</feature>
<comment type="caution">
    <text evidence="14">The sequence shown here is derived from an EMBL/GenBank/DDBJ whole genome shotgun (WGS) entry which is preliminary data.</text>
</comment>
<dbReference type="SUPFAM" id="SSF81321">
    <property type="entry name" value="Family A G protein-coupled receptor-like"/>
    <property type="match status" value="1"/>
</dbReference>
<evidence type="ECO:0000256" key="2">
    <source>
        <dbReference type="ARBA" id="ARBA00010663"/>
    </source>
</evidence>
<dbReference type="Gene3D" id="1.20.1070.10">
    <property type="entry name" value="Rhodopsin 7-helix transmembrane proteins"/>
    <property type="match status" value="1"/>
</dbReference>
<feature type="domain" description="G-protein coupled receptors family 1 profile" evidence="12">
    <location>
        <begin position="141"/>
        <end position="214"/>
    </location>
</feature>
<keyword evidence="3" id="KW-1003">Cell membrane</keyword>
<keyword evidence="6" id="KW-0297">G-protein coupled receptor</keyword>
<evidence type="ECO:0000313" key="16">
    <source>
        <dbReference type="Proteomes" id="UP001372834"/>
    </source>
</evidence>
<proteinExistence type="inferred from homology"/>
<organism evidence="14 16">
    <name type="scientific">Polyplax serrata</name>
    <name type="common">Common mouse louse</name>
    <dbReference type="NCBI Taxonomy" id="468196"/>
    <lineage>
        <taxon>Eukaryota</taxon>
        <taxon>Metazoa</taxon>
        <taxon>Ecdysozoa</taxon>
        <taxon>Arthropoda</taxon>
        <taxon>Hexapoda</taxon>
        <taxon>Insecta</taxon>
        <taxon>Pterygota</taxon>
        <taxon>Neoptera</taxon>
        <taxon>Paraneoptera</taxon>
        <taxon>Psocodea</taxon>
        <taxon>Troctomorpha</taxon>
        <taxon>Phthiraptera</taxon>
        <taxon>Anoplura</taxon>
        <taxon>Polyplacidae</taxon>
        <taxon>Polyplax</taxon>
    </lineage>
</organism>
<gene>
    <name evidence="14" type="ORF">RUM43_012574</name>
    <name evidence="13" type="ORF">RUM44_002051</name>
</gene>
<dbReference type="GO" id="GO:0043410">
    <property type="term" value="P:positive regulation of MAPK cascade"/>
    <property type="evidence" value="ECO:0007669"/>
    <property type="project" value="TreeGrafter"/>
</dbReference>
<dbReference type="EMBL" id="JAWJWF010000047">
    <property type="protein sequence ID" value="KAK6622244.1"/>
    <property type="molecule type" value="Genomic_DNA"/>
</dbReference>
<keyword evidence="5 11" id="KW-1133">Transmembrane helix</keyword>
<keyword evidence="8" id="KW-1015">Disulfide bond</keyword>
<reference evidence="14 16" key="1">
    <citation type="submission" date="2023-10" db="EMBL/GenBank/DDBJ databases">
        <title>Genomes of two closely related lineages of the louse Polyplax serrata with different host specificities.</title>
        <authorList>
            <person name="Martinu J."/>
            <person name="Tarabai H."/>
            <person name="Stefka J."/>
            <person name="Hypsa V."/>
        </authorList>
    </citation>
    <scope>NUCLEOTIDE SEQUENCE [LARGE SCALE GENOMIC DNA]</scope>
    <source>
        <strain evidence="13">98ZLc_SE</strain>
        <strain evidence="14">HR10_N</strain>
    </source>
</reference>
<evidence type="ECO:0000256" key="1">
    <source>
        <dbReference type="ARBA" id="ARBA00004651"/>
    </source>
</evidence>
<accession>A0AAN8RYR9</accession>
<keyword evidence="10" id="KW-0807">Transducer</keyword>
<evidence type="ECO:0000256" key="4">
    <source>
        <dbReference type="ARBA" id="ARBA00022692"/>
    </source>
</evidence>
<comment type="similarity">
    <text evidence="2">Belongs to the G-protein coupled receptor 1 family.</text>
</comment>
<evidence type="ECO:0000313" key="13">
    <source>
        <dbReference type="EMBL" id="KAK6622244.1"/>
    </source>
</evidence>
<dbReference type="InterPro" id="IPR000276">
    <property type="entry name" value="GPCR_Rhodpsn"/>
</dbReference>
<dbReference type="PANTHER" id="PTHR24248">
    <property type="entry name" value="ADRENERGIC RECEPTOR-RELATED G-PROTEIN COUPLED RECEPTOR"/>
    <property type="match status" value="1"/>
</dbReference>
<sequence length="248" mass="28573">MSTAPTRVSKLKAQQQILHLIYLKKSQKFVSCNDESDCMERSYDGDEKYHHHSIIKSTSLSNSDHSQYTTTTSTTAASIHQQRSIRSHQSHYSYQNNHSMNPEFCGQGTRLNYYSGGSVNRSSRPQSLTVDLESGENACGLKYNSSSRVSSFRRESKTTQTLTIVVGGFVACWLPFFVLYLITPFLPECTVPGLLMSFLTWLGWFNSAINPFIYAFYSVDFRTAFWRLTFRHCTNTQKWQQQFRNRNK</sequence>
<dbReference type="GO" id="GO:0005886">
    <property type="term" value="C:plasma membrane"/>
    <property type="evidence" value="ECO:0007669"/>
    <property type="project" value="UniProtKB-SubCell"/>
</dbReference>
<protein>
    <recommendedName>
        <fullName evidence="12">G-protein coupled receptors family 1 profile domain-containing protein</fullName>
    </recommendedName>
</protein>
<evidence type="ECO:0000256" key="5">
    <source>
        <dbReference type="ARBA" id="ARBA00022989"/>
    </source>
</evidence>
<dbReference type="EMBL" id="JAWJWE010000006">
    <property type="protein sequence ID" value="KAK6632835.1"/>
    <property type="molecule type" value="Genomic_DNA"/>
</dbReference>
<dbReference type="Pfam" id="PF00001">
    <property type="entry name" value="7tm_1"/>
    <property type="match status" value="1"/>
</dbReference>
<evidence type="ECO:0000256" key="8">
    <source>
        <dbReference type="ARBA" id="ARBA00023157"/>
    </source>
</evidence>
<keyword evidence="15" id="KW-1185">Reference proteome</keyword>